<dbReference type="EMBL" id="SADE01000001">
    <property type="protein sequence ID" value="RVU39134.1"/>
    <property type="molecule type" value="Genomic_DNA"/>
</dbReference>
<dbReference type="PANTHER" id="PTHR22576:SF37">
    <property type="entry name" value="MUCOSA-ASSOCIATED LYMPHOID TISSUE LYMPHOMA TRANSLOCATION PROTEIN 1"/>
    <property type="match status" value="1"/>
</dbReference>
<dbReference type="OrthoDB" id="321999at2"/>
<evidence type="ECO:0008006" key="3">
    <source>
        <dbReference type="Google" id="ProtNLM"/>
    </source>
</evidence>
<accession>A0A437QX94</accession>
<comment type="caution">
    <text evidence="1">The sequence shown here is derived from an EMBL/GenBank/DDBJ whole genome shotgun (WGS) entry which is preliminary data.</text>
</comment>
<dbReference type="InterPro" id="IPR052039">
    <property type="entry name" value="Caspase-related_regulators"/>
</dbReference>
<dbReference type="Gene3D" id="3.40.50.1460">
    <property type="match status" value="1"/>
</dbReference>
<keyword evidence="2" id="KW-1185">Reference proteome</keyword>
<reference evidence="2" key="1">
    <citation type="submission" date="2019-01" db="EMBL/GenBank/DDBJ databases">
        <title>Gri0909 isolated from a small marine red alga.</title>
        <authorList>
            <person name="Kim J."/>
            <person name="Jeong S.E."/>
            <person name="Jeon C.O."/>
        </authorList>
    </citation>
    <scope>NUCLEOTIDE SEQUENCE [LARGE SCALE GENOMIC DNA]</scope>
    <source>
        <strain evidence="2">Gri0909</strain>
    </source>
</reference>
<dbReference type="AlphaFoldDB" id="A0A437QX94"/>
<sequence>MQYSLQRQLIWFSVVSVLLLVIPVSVQAGSRVALVVGDGQTRTALNDASVEGTALVKDALAAAGYKTIEASIINKDGIQWALDLLVRQLKKGGTESVGFVYFAGYSIVAFGENYLIPANVRIDSVEDVVAQGYPLSRILKTLSSATNGANAVALDACSGNPFYGDGAVNSFADMSPPAGTLVSFCAPPGTTAAPAADAAAYSRGLADAMAMSGVTLAELFAVTRWSVMKNAPDGDLPWTKSALGKDKPFALPGTAARDPMLAGILAEAEVAPSPPSANNTANAGSETLDDILWRGIMNSENPGVFREYMAQFPDGKHVEEARLRAGKFEHRQSSASPLAGKSRDDRQTASKLTAILTGTDAPGFAGYYLPICGADITYRMNLKGQEGQWVAQLFHSDGKIVFDFKQREESNADGTVMLHGFLTYDSFAARKMFLRVNPVKKGKITLSIPISGIGNCAFGYAS</sequence>
<name>A0A437QX94_9PROT</name>
<gene>
    <name evidence="1" type="ORF">EOI86_07755</name>
</gene>
<proteinExistence type="predicted"/>
<dbReference type="Proteomes" id="UP000287447">
    <property type="component" value="Unassembled WGS sequence"/>
</dbReference>
<organism evidence="1 2">
    <name type="scientific">Hwanghaeella grinnelliae</name>
    <dbReference type="NCBI Taxonomy" id="2500179"/>
    <lineage>
        <taxon>Bacteria</taxon>
        <taxon>Pseudomonadati</taxon>
        <taxon>Pseudomonadota</taxon>
        <taxon>Alphaproteobacteria</taxon>
        <taxon>Rhodospirillales</taxon>
        <taxon>Rhodospirillaceae</taxon>
        <taxon>Hwanghaeella</taxon>
    </lineage>
</organism>
<protein>
    <recommendedName>
        <fullName evidence="3">Caspase family protein</fullName>
    </recommendedName>
</protein>
<dbReference type="PANTHER" id="PTHR22576">
    <property type="entry name" value="MUCOSA ASSOCIATED LYMPHOID TISSUE LYMPHOMA TRANSLOCATION PROTEIN 1/PARACASPASE"/>
    <property type="match status" value="1"/>
</dbReference>
<evidence type="ECO:0000313" key="2">
    <source>
        <dbReference type="Proteomes" id="UP000287447"/>
    </source>
</evidence>
<evidence type="ECO:0000313" key="1">
    <source>
        <dbReference type="EMBL" id="RVU39134.1"/>
    </source>
</evidence>
<dbReference type="RefSeq" id="WP_127764506.1">
    <property type="nucleotide sequence ID" value="NZ_SADE01000001.1"/>
</dbReference>